<keyword evidence="5" id="KW-0479">Metal-binding</keyword>
<dbReference type="Gene3D" id="3.20.20.80">
    <property type="entry name" value="Glycosidases"/>
    <property type="match status" value="1"/>
</dbReference>
<evidence type="ECO:0000256" key="8">
    <source>
        <dbReference type="ARBA" id="ARBA00022837"/>
    </source>
</evidence>
<keyword evidence="9" id="KW-0119">Carbohydrate metabolism</keyword>
<dbReference type="Gene3D" id="2.60.40.1180">
    <property type="entry name" value="Golgi alpha-mannosidase II"/>
    <property type="match status" value="1"/>
</dbReference>
<evidence type="ECO:0000256" key="10">
    <source>
        <dbReference type="ARBA" id="ARBA00023295"/>
    </source>
</evidence>
<feature type="domain" description="Glycosyl hydrolase family 13 catalytic" evidence="13">
    <location>
        <begin position="37"/>
        <end position="375"/>
    </location>
</feature>
<organism evidence="14 15">
    <name type="scientific">Bacillus spongiae</name>
    <dbReference type="NCBI Taxonomy" id="2683610"/>
    <lineage>
        <taxon>Bacteria</taxon>
        <taxon>Bacillati</taxon>
        <taxon>Bacillota</taxon>
        <taxon>Bacilli</taxon>
        <taxon>Bacillales</taxon>
        <taxon>Bacillaceae</taxon>
        <taxon>Bacillus</taxon>
    </lineage>
</organism>
<dbReference type="InterPro" id="IPR054174">
    <property type="entry name" value="Alpha-amylase-like_C"/>
</dbReference>
<keyword evidence="11" id="KW-1133">Transmembrane helix</keyword>
<evidence type="ECO:0000256" key="9">
    <source>
        <dbReference type="ARBA" id="ARBA00023277"/>
    </source>
</evidence>
<evidence type="ECO:0000259" key="13">
    <source>
        <dbReference type="SMART" id="SM00642"/>
    </source>
</evidence>
<dbReference type="SMART" id="SM00642">
    <property type="entry name" value="Aamy"/>
    <property type="match status" value="1"/>
</dbReference>
<dbReference type="SUPFAM" id="SSF51011">
    <property type="entry name" value="Glycosyl hydrolase domain"/>
    <property type="match status" value="1"/>
</dbReference>
<dbReference type="GO" id="GO:0016787">
    <property type="term" value="F:hydrolase activity"/>
    <property type="evidence" value="ECO:0007669"/>
    <property type="project" value="UniProtKB-KW"/>
</dbReference>
<proteinExistence type="inferred from homology"/>
<dbReference type="RefSeq" id="WP_336585932.1">
    <property type="nucleotide sequence ID" value="NZ_JBBAXC010000003.1"/>
</dbReference>
<feature type="chain" id="PRO_5045058513" description="alpha-amylase" evidence="12">
    <location>
        <begin position="23"/>
        <end position="504"/>
    </location>
</feature>
<evidence type="ECO:0000256" key="3">
    <source>
        <dbReference type="ARBA" id="ARBA00008061"/>
    </source>
</evidence>
<keyword evidence="6 12" id="KW-0732">Signal</keyword>
<gene>
    <name evidence="14" type="ORF">WAK64_05465</name>
</gene>
<keyword evidence="15" id="KW-1185">Reference proteome</keyword>
<sequence>MKRIYCILLIPFLLFYALPTGAAEKEERKWQDETMYYVMVDRFLNGDNTNDYEVNIKDLNAYQGGDFKGVLSQLDYIKDMGFTSIGISPVFDNDEGGYHGYWVTDFYNTEEHFGTLDDFKQLVEEAHKRDLKVVLDFVVNSVGPNHSWFSAPEKSDWIRGEELVANEKDNLNNLNTENPEVQAYILDAAKWWIEQTDIDGYRLDAIQQVTPAFWEEFSREVKSVKDNFYLLGEIDNTDPSSIGKYTDMGIDGFLDYPQSEELRNVFKTYDISTDELPNFWEVNQENYRDPYVMGTFIDNKDMSRFTMFAADENQFPPTRWKQAFTYMYTVPGIPISYYGSEIALNGGESPENRKIMNFKTEKELIDHISLLGELRQKLPALTRGSIETISSNEGMLVYKRQYQDETIIVAINDSSETKSVKVDANLFEEGKELRGLLAGDIVKNDKGEFDIVLDRETSEIYAVADERGLNMGLILSLVTVYVLFILFIYFVRKKSKENKQRDKE</sequence>
<protein>
    <recommendedName>
        <fullName evidence="4">alpha-amylase</fullName>
        <ecNumber evidence="4">3.2.1.1</ecNumber>
    </recommendedName>
</protein>
<dbReference type="PIRSF" id="PIRSF001024">
    <property type="entry name" value="Alph-amyl_fung"/>
    <property type="match status" value="1"/>
</dbReference>
<evidence type="ECO:0000256" key="11">
    <source>
        <dbReference type="SAM" id="Phobius"/>
    </source>
</evidence>
<feature type="transmembrane region" description="Helical" evidence="11">
    <location>
        <begin position="471"/>
        <end position="491"/>
    </location>
</feature>
<comment type="cofactor">
    <cofactor evidence="2">
        <name>Ca(2+)</name>
        <dbReference type="ChEBI" id="CHEBI:29108"/>
    </cofactor>
</comment>
<dbReference type="InterPro" id="IPR013777">
    <property type="entry name" value="A-amylase-like"/>
</dbReference>
<comment type="catalytic activity">
    <reaction evidence="1">
        <text>Endohydrolysis of (1-&gt;4)-alpha-D-glucosidic linkages in polysaccharides containing three or more (1-&gt;4)-alpha-linked D-glucose units.</text>
        <dbReference type="EC" id="3.2.1.1"/>
    </reaction>
</comment>
<evidence type="ECO:0000256" key="4">
    <source>
        <dbReference type="ARBA" id="ARBA00012595"/>
    </source>
</evidence>
<dbReference type="Pfam" id="PF00128">
    <property type="entry name" value="Alpha-amylase"/>
    <property type="match status" value="2"/>
</dbReference>
<keyword evidence="10" id="KW-0326">Glycosidase</keyword>
<reference evidence="14 15" key="1">
    <citation type="journal article" date="2018" name="J. Microbiol.">
        <title>Bacillus spongiae sp. nov., isolated from sponge of Jeju Island.</title>
        <authorList>
            <person name="Lee G.E."/>
            <person name="Im W.T."/>
            <person name="Park J.S."/>
        </authorList>
    </citation>
    <scope>NUCLEOTIDE SEQUENCE [LARGE SCALE GENOMIC DNA]</scope>
    <source>
        <strain evidence="14 15">135PIL107-10</strain>
    </source>
</reference>
<keyword evidence="11" id="KW-0472">Membrane</keyword>
<evidence type="ECO:0000256" key="7">
    <source>
        <dbReference type="ARBA" id="ARBA00022801"/>
    </source>
</evidence>
<comment type="similarity">
    <text evidence="3">Belongs to the glycosyl hydrolase 13 family.</text>
</comment>
<dbReference type="PANTHER" id="PTHR10357:SF215">
    <property type="entry name" value="ALPHA-AMYLASE 1"/>
    <property type="match status" value="1"/>
</dbReference>
<comment type="caution">
    <text evidence="14">The sequence shown here is derived from an EMBL/GenBank/DDBJ whole genome shotgun (WGS) entry which is preliminary data.</text>
</comment>
<evidence type="ECO:0000256" key="1">
    <source>
        <dbReference type="ARBA" id="ARBA00000548"/>
    </source>
</evidence>
<dbReference type="EC" id="3.2.1.1" evidence="4"/>
<keyword evidence="8" id="KW-0106">Calcium</keyword>
<accession>A0ABU8HB11</accession>
<dbReference type="InterPro" id="IPR006047">
    <property type="entry name" value="GH13_cat_dom"/>
</dbReference>
<evidence type="ECO:0000256" key="12">
    <source>
        <dbReference type="SAM" id="SignalP"/>
    </source>
</evidence>
<dbReference type="InterPro" id="IPR013780">
    <property type="entry name" value="Glyco_hydro_b"/>
</dbReference>
<evidence type="ECO:0000313" key="14">
    <source>
        <dbReference type="EMBL" id="MEI5906503.1"/>
    </source>
</evidence>
<dbReference type="PANTHER" id="PTHR10357">
    <property type="entry name" value="ALPHA-AMYLASE FAMILY MEMBER"/>
    <property type="match status" value="1"/>
</dbReference>
<dbReference type="Proteomes" id="UP001312865">
    <property type="component" value="Unassembled WGS sequence"/>
</dbReference>
<feature type="signal peptide" evidence="12">
    <location>
        <begin position="1"/>
        <end position="22"/>
    </location>
</feature>
<evidence type="ECO:0000256" key="2">
    <source>
        <dbReference type="ARBA" id="ARBA00001913"/>
    </source>
</evidence>
<dbReference type="SUPFAM" id="SSF51445">
    <property type="entry name" value="(Trans)glycosidases"/>
    <property type="match status" value="1"/>
</dbReference>
<evidence type="ECO:0000256" key="5">
    <source>
        <dbReference type="ARBA" id="ARBA00022723"/>
    </source>
</evidence>
<name>A0ABU8HB11_9BACI</name>
<dbReference type="Pfam" id="PF22026">
    <property type="entry name" value="Alpha-amylase_C_2"/>
    <property type="match status" value="1"/>
</dbReference>
<evidence type="ECO:0000256" key="6">
    <source>
        <dbReference type="ARBA" id="ARBA00022729"/>
    </source>
</evidence>
<dbReference type="InterPro" id="IPR017853">
    <property type="entry name" value="GH"/>
</dbReference>
<keyword evidence="7 14" id="KW-0378">Hydrolase</keyword>
<dbReference type="EMBL" id="JBBAXC010000003">
    <property type="protein sequence ID" value="MEI5906503.1"/>
    <property type="molecule type" value="Genomic_DNA"/>
</dbReference>
<evidence type="ECO:0000313" key="15">
    <source>
        <dbReference type="Proteomes" id="UP001312865"/>
    </source>
</evidence>
<keyword evidence="11" id="KW-0812">Transmembrane</keyword>